<gene>
    <name evidence="1" type="ORF">N015_00685</name>
</gene>
<proteinExistence type="predicted"/>
<organism evidence="1 2">
    <name type="scientific">Pseudomonas asturiensis</name>
    <dbReference type="NCBI Taxonomy" id="1190415"/>
    <lineage>
        <taxon>Bacteria</taxon>
        <taxon>Pseudomonadati</taxon>
        <taxon>Pseudomonadota</taxon>
        <taxon>Gammaproteobacteria</taxon>
        <taxon>Pseudomonadales</taxon>
        <taxon>Pseudomonadaceae</taxon>
        <taxon>Pseudomonas</taxon>
    </lineage>
</organism>
<name>A0ABX6H634_9PSED</name>
<protein>
    <recommendedName>
        <fullName evidence="3">ABC transporter permease</fullName>
    </recommendedName>
</protein>
<dbReference type="RefSeq" id="WP_159372151.1">
    <property type="nucleotide sequence ID" value="NZ_CP047265.1"/>
</dbReference>
<evidence type="ECO:0008006" key="3">
    <source>
        <dbReference type="Google" id="ProtNLM"/>
    </source>
</evidence>
<reference evidence="1 2" key="1">
    <citation type="journal article" date="2014" name="Genome Announc.">
        <title>Draft Genome Sequences of a Phylogenetically Diverse Suite of Pseudomonas syringae Strains from Multiple Source Populations.</title>
        <authorList>
            <person name="Baltrus D.A."/>
            <person name="Yourstone S."/>
            <person name="Lind A."/>
            <person name="Guilbaud C."/>
            <person name="Sands D.C."/>
            <person name="Jones C.D."/>
            <person name="Morris C.E."/>
            <person name="Dangl J.L."/>
        </authorList>
    </citation>
    <scope>NUCLEOTIDE SEQUENCE [LARGE SCALE GENOMIC DNA]</scope>
    <source>
        <strain evidence="1 2">CC1524</strain>
    </source>
</reference>
<keyword evidence="2" id="KW-1185">Reference proteome</keyword>
<evidence type="ECO:0000313" key="1">
    <source>
        <dbReference type="EMBL" id="QHF00999.1"/>
    </source>
</evidence>
<accession>A0ABX6H634</accession>
<evidence type="ECO:0000313" key="2">
    <source>
        <dbReference type="Proteomes" id="UP000464644"/>
    </source>
</evidence>
<dbReference type="EMBL" id="CP047265">
    <property type="protein sequence ID" value="QHF00999.1"/>
    <property type="molecule type" value="Genomic_DNA"/>
</dbReference>
<sequence>MSIINAVQEPTASSSFKLRPSSDMPKLFLADFASHLWEVFRFKNAFWTI</sequence>
<dbReference type="Proteomes" id="UP000464644">
    <property type="component" value="Chromosome"/>
</dbReference>